<evidence type="ECO:0000256" key="1">
    <source>
        <dbReference type="SAM" id="MobiDB-lite"/>
    </source>
</evidence>
<dbReference type="Proteomes" id="UP001497744">
    <property type="component" value="Unassembled WGS sequence"/>
</dbReference>
<keyword evidence="3" id="KW-1185">Reference proteome</keyword>
<feature type="region of interest" description="Disordered" evidence="1">
    <location>
        <begin position="74"/>
        <end position="126"/>
    </location>
</feature>
<reference evidence="2 3" key="1">
    <citation type="submission" date="2021-06" db="EMBL/GenBank/DDBJ databases">
        <title>Genome sequence of Babesia caballi.</title>
        <authorList>
            <person name="Yamagishi J."/>
            <person name="Kidaka T."/>
            <person name="Ochi A."/>
        </authorList>
    </citation>
    <scope>NUCLEOTIDE SEQUENCE [LARGE SCALE GENOMIC DNA]</scope>
    <source>
        <strain evidence="2">USDA-D6B2</strain>
    </source>
</reference>
<gene>
    <name evidence="2" type="ORF">BcabD6B2_49600</name>
</gene>
<sequence length="126" mass="13480">MAEPSDVAAELRATMGALDRVMTRAEVEAMATVSSAYVGCSAESGPVMQYIGAGYYAKRAPLVVKGALERQLAKATADAAAEKQEPEAKEKTAPPPVRHSMRAQPCTTTQESDTIEIIERYDSSDE</sequence>
<dbReference type="AlphaFoldDB" id="A0AAV4M0U8"/>
<feature type="compositionally biased region" description="Basic and acidic residues" evidence="1">
    <location>
        <begin position="80"/>
        <end position="92"/>
    </location>
</feature>
<dbReference type="RefSeq" id="XP_067717594.1">
    <property type="nucleotide sequence ID" value="XM_067861493.1"/>
</dbReference>
<comment type="caution">
    <text evidence="2">The sequence shown here is derived from an EMBL/GenBank/DDBJ whole genome shotgun (WGS) entry which is preliminary data.</text>
</comment>
<dbReference type="EMBL" id="BPLF01000005">
    <property type="protein sequence ID" value="GIX65525.1"/>
    <property type="molecule type" value="Genomic_DNA"/>
</dbReference>
<proteinExistence type="predicted"/>
<organism evidence="2 3">
    <name type="scientific">Babesia caballi</name>
    <dbReference type="NCBI Taxonomy" id="5871"/>
    <lineage>
        <taxon>Eukaryota</taxon>
        <taxon>Sar</taxon>
        <taxon>Alveolata</taxon>
        <taxon>Apicomplexa</taxon>
        <taxon>Aconoidasida</taxon>
        <taxon>Piroplasmida</taxon>
        <taxon>Babesiidae</taxon>
        <taxon>Babesia</taxon>
    </lineage>
</organism>
<accession>A0AAV4M0U8</accession>
<protein>
    <submittedName>
        <fullName evidence="2">Vacuolar sorting-associated 37D, putative</fullName>
    </submittedName>
</protein>
<feature type="compositionally biased region" description="Basic and acidic residues" evidence="1">
    <location>
        <begin position="117"/>
        <end position="126"/>
    </location>
</feature>
<dbReference type="GeneID" id="94197006"/>
<name>A0AAV4M0U8_BABCB</name>
<evidence type="ECO:0000313" key="3">
    <source>
        <dbReference type="Proteomes" id="UP001497744"/>
    </source>
</evidence>
<evidence type="ECO:0000313" key="2">
    <source>
        <dbReference type="EMBL" id="GIX65525.1"/>
    </source>
</evidence>